<dbReference type="Gene3D" id="3.20.20.80">
    <property type="entry name" value="Glycosidases"/>
    <property type="match status" value="1"/>
</dbReference>
<accession>D5AD06</accession>
<organism evidence="6">
    <name type="scientific">Picea sitchensis</name>
    <name type="common">Sitka spruce</name>
    <name type="synonym">Pinus sitchensis</name>
    <dbReference type="NCBI Taxonomy" id="3332"/>
    <lineage>
        <taxon>Eukaryota</taxon>
        <taxon>Viridiplantae</taxon>
        <taxon>Streptophyta</taxon>
        <taxon>Embryophyta</taxon>
        <taxon>Tracheophyta</taxon>
        <taxon>Spermatophyta</taxon>
        <taxon>Pinopsida</taxon>
        <taxon>Pinidae</taxon>
        <taxon>Conifers I</taxon>
        <taxon>Pinales</taxon>
        <taxon>Pinaceae</taxon>
        <taxon>Picea</taxon>
    </lineage>
</organism>
<dbReference type="Pfam" id="PF00332">
    <property type="entry name" value="Glyco_hydro_17"/>
    <property type="match status" value="1"/>
</dbReference>
<evidence type="ECO:0000313" key="6">
    <source>
        <dbReference type="EMBL" id="ADE77425.1"/>
    </source>
</evidence>
<evidence type="ECO:0000256" key="4">
    <source>
        <dbReference type="RuleBase" id="RU004335"/>
    </source>
</evidence>
<evidence type="ECO:0008006" key="7">
    <source>
        <dbReference type="Google" id="ProtNLM"/>
    </source>
</evidence>
<sequence length="230" mass="25392">MRNIQTAIQNANLQNNIKVSTTHASDVNNGFPPSKGVFKDEVKDTMKSLLQFLSDHGSPFLANIYPYFSYIGNRGSISLEYSLFKSTSTVVQDGDRSYNNLFDALVDTFLSAIEALGYPNIPLIVTESGWPSGGEDVATVDNARAYNNNLIRHVLSNAGTPKRPGTSIETYIFSLFNEDKKTGAETERHFGLFYPNQQSVYPVSFLHNCVAGELQVGPSPYAKCPDTYII</sequence>
<keyword evidence="2 5" id="KW-0378">Hydrolase</keyword>
<dbReference type="InterPro" id="IPR044965">
    <property type="entry name" value="Glyco_hydro_17_plant"/>
</dbReference>
<protein>
    <recommendedName>
        <fullName evidence="7">Glucan endo-1,3-beta-D-glucosidase</fullName>
    </recommendedName>
</protein>
<proteinExistence type="evidence at transcript level"/>
<evidence type="ECO:0000256" key="5">
    <source>
        <dbReference type="RuleBase" id="RU004336"/>
    </source>
</evidence>
<dbReference type="GO" id="GO:0005975">
    <property type="term" value="P:carbohydrate metabolic process"/>
    <property type="evidence" value="ECO:0007669"/>
    <property type="project" value="InterPro"/>
</dbReference>
<dbReference type="InterPro" id="IPR000490">
    <property type="entry name" value="Glyco_hydro_17"/>
</dbReference>
<dbReference type="PANTHER" id="PTHR32227">
    <property type="entry name" value="GLUCAN ENDO-1,3-BETA-GLUCOSIDASE BG1-RELATED-RELATED"/>
    <property type="match status" value="1"/>
</dbReference>
<evidence type="ECO:0000256" key="3">
    <source>
        <dbReference type="ARBA" id="ARBA00023295"/>
    </source>
</evidence>
<dbReference type="GO" id="GO:0004553">
    <property type="term" value="F:hydrolase activity, hydrolyzing O-glycosyl compounds"/>
    <property type="evidence" value="ECO:0007669"/>
    <property type="project" value="InterPro"/>
</dbReference>
<dbReference type="CAZy" id="GH17">
    <property type="family name" value="Glycoside Hydrolase Family 17"/>
</dbReference>
<keyword evidence="3 5" id="KW-0326">Glycosidase</keyword>
<evidence type="ECO:0000256" key="1">
    <source>
        <dbReference type="ARBA" id="ARBA00008773"/>
    </source>
</evidence>
<comment type="similarity">
    <text evidence="1 4">Belongs to the glycosyl hydrolase 17 family.</text>
</comment>
<name>D5AD06_PICSI</name>
<dbReference type="AlphaFoldDB" id="D5AD06"/>
<dbReference type="SUPFAM" id="SSF51445">
    <property type="entry name" value="(Trans)glycosidases"/>
    <property type="match status" value="1"/>
</dbReference>
<evidence type="ECO:0000256" key="2">
    <source>
        <dbReference type="ARBA" id="ARBA00022801"/>
    </source>
</evidence>
<dbReference type="PROSITE" id="PS00587">
    <property type="entry name" value="GLYCOSYL_HYDROL_F17"/>
    <property type="match status" value="1"/>
</dbReference>
<reference evidence="6" key="1">
    <citation type="submission" date="2010-04" db="EMBL/GenBank/DDBJ databases">
        <authorList>
            <person name="Reid K.E."/>
            <person name="Liao N."/>
            <person name="Chan S."/>
            <person name="Docking R."/>
            <person name="Taylor G."/>
            <person name="Moore R."/>
            <person name="Mayo M."/>
            <person name="Munro S."/>
            <person name="King J."/>
            <person name="Yanchuk A."/>
            <person name="Holt R."/>
            <person name="Jones S."/>
            <person name="Marra M."/>
            <person name="Ritland C.E."/>
            <person name="Ritland K."/>
            <person name="Bohlmann J."/>
        </authorList>
    </citation>
    <scope>NUCLEOTIDE SEQUENCE</scope>
    <source>
        <tissue evidence="6">Bud</tissue>
    </source>
</reference>
<dbReference type="InterPro" id="IPR017853">
    <property type="entry name" value="GH"/>
</dbReference>
<dbReference type="EMBL" id="BT124152">
    <property type="protein sequence ID" value="ADE77425.1"/>
    <property type="molecule type" value="mRNA"/>
</dbReference>